<proteinExistence type="predicted"/>
<reference evidence="3 4" key="1">
    <citation type="submission" date="2019-05" db="EMBL/GenBank/DDBJ databases">
        <title>Draft Genome Sequences of Six Type Strains of the Genus Massilia.</title>
        <authorList>
            <person name="Miess H."/>
            <person name="Frediansyhah A."/>
            <person name="Gross H."/>
        </authorList>
    </citation>
    <scope>NUCLEOTIDE SEQUENCE [LARGE SCALE GENOMIC DNA]</scope>
    <source>
        <strain evidence="3 4">DSMZ 26121</strain>
    </source>
</reference>
<dbReference type="EMBL" id="JACHXS010000010">
    <property type="protein sequence ID" value="MBB3223822.1"/>
    <property type="molecule type" value="Genomic_DNA"/>
</dbReference>
<evidence type="ECO:0000313" key="3">
    <source>
        <dbReference type="EMBL" id="QCP12762.1"/>
    </source>
</evidence>
<keyword evidence="4" id="KW-1185">Reference proteome</keyword>
<accession>A0A4P8HVB2</accession>
<reference evidence="2 5" key="2">
    <citation type="submission" date="2020-08" db="EMBL/GenBank/DDBJ databases">
        <title>Genomic Encyclopedia of Type Strains, Phase III (KMG-III): the genomes of soil and plant-associated and newly described type strains.</title>
        <authorList>
            <person name="Whitman W."/>
        </authorList>
    </citation>
    <scope>NUCLEOTIDE SEQUENCE [LARGE SCALE GENOMIC DNA]</scope>
    <source>
        <strain evidence="2 5">CECT 7753</strain>
    </source>
</reference>
<organism evidence="2 5">
    <name type="scientific">Pseudoduganella umbonata</name>
    <dbReference type="NCBI Taxonomy" id="864828"/>
    <lineage>
        <taxon>Bacteria</taxon>
        <taxon>Pseudomonadati</taxon>
        <taxon>Pseudomonadota</taxon>
        <taxon>Betaproteobacteria</taxon>
        <taxon>Burkholderiales</taxon>
        <taxon>Oxalobacteraceae</taxon>
        <taxon>Telluria group</taxon>
        <taxon>Pseudoduganella</taxon>
    </lineage>
</organism>
<dbReference type="Proteomes" id="UP000584325">
    <property type="component" value="Unassembled WGS sequence"/>
</dbReference>
<dbReference type="InterPro" id="IPR029016">
    <property type="entry name" value="GAF-like_dom_sf"/>
</dbReference>
<dbReference type="Gene3D" id="3.30.450.40">
    <property type="match status" value="1"/>
</dbReference>
<evidence type="ECO:0000313" key="5">
    <source>
        <dbReference type="Proteomes" id="UP000584325"/>
    </source>
</evidence>
<dbReference type="SUPFAM" id="SSF55781">
    <property type="entry name" value="GAF domain-like"/>
    <property type="match status" value="1"/>
</dbReference>
<dbReference type="InterPro" id="IPR003018">
    <property type="entry name" value="GAF"/>
</dbReference>
<dbReference type="Pfam" id="PF13185">
    <property type="entry name" value="GAF_2"/>
    <property type="match status" value="1"/>
</dbReference>
<feature type="domain" description="GAF" evidence="1">
    <location>
        <begin position="26"/>
        <end position="175"/>
    </location>
</feature>
<protein>
    <submittedName>
        <fullName evidence="3">GAF domain-containing protein</fullName>
    </submittedName>
    <submittedName>
        <fullName evidence="2">Signal transduction protein with GAF and PtsI domain</fullName>
    </submittedName>
</protein>
<dbReference type="AlphaFoldDB" id="A0A4P8HVB2"/>
<dbReference type="OrthoDB" id="6116130at2"/>
<dbReference type="EMBL" id="CP040017">
    <property type="protein sequence ID" value="QCP12762.1"/>
    <property type="molecule type" value="Genomic_DNA"/>
</dbReference>
<dbReference type="RefSeq" id="WP_137315591.1">
    <property type="nucleotide sequence ID" value="NZ_CP040017.1"/>
</dbReference>
<gene>
    <name evidence="3" type="ORF">FCL38_21700</name>
    <name evidence="2" type="ORF">FHS02_004675</name>
</gene>
<evidence type="ECO:0000313" key="4">
    <source>
        <dbReference type="Proteomes" id="UP000298763"/>
    </source>
</evidence>
<sequence>MKRLLEVSMADDPLSKIHQLCRAIPAAHDDLSAHAALAAELVGAEICSVMLVNGEGDNARMSIAASYGPLAQDAVATHVARGEGLAGQVLASGAPLLVDDILASPYAALARRPDAPGRSLMLAPIRIDGRVVGTLTASCGGAKSCFCERDLALLETVALFVGRAVQMRQLRGILASRFTQLALAQEVQGSVATIAYQKPDHVARLLARSFYREMARAGFDSGQIVQAASEIIAQLNGSIARHNAREGRK</sequence>
<evidence type="ECO:0000313" key="2">
    <source>
        <dbReference type="EMBL" id="MBB3223822.1"/>
    </source>
</evidence>
<dbReference type="Proteomes" id="UP000298763">
    <property type="component" value="Chromosome"/>
</dbReference>
<name>A0A4P8HVB2_9BURK</name>
<dbReference type="SMART" id="SM00065">
    <property type="entry name" value="GAF"/>
    <property type="match status" value="1"/>
</dbReference>
<evidence type="ECO:0000259" key="1">
    <source>
        <dbReference type="SMART" id="SM00065"/>
    </source>
</evidence>